<name>A0A5N4AQ52_PHOPY</name>
<evidence type="ECO:0000313" key="2">
    <source>
        <dbReference type="Proteomes" id="UP000327044"/>
    </source>
</evidence>
<protein>
    <submittedName>
        <fullName evidence="1">Uncharacterized protein</fullName>
    </submittedName>
</protein>
<dbReference type="InterPro" id="IPR005312">
    <property type="entry name" value="DUF1759"/>
</dbReference>
<proteinExistence type="predicted"/>
<dbReference type="InParanoid" id="A0A5N4AQ52"/>
<dbReference type="PANTHER" id="PTHR22954">
    <property type="entry name" value="RETROVIRAL PROTEASE-RELATED"/>
    <property type="match status" value="1"/>
</dbReference>
<organism evidence="1 2">
    <name type="scientific">Photinus pyralis</name>
    <name type="common">Common eastern firefly</name>
    <name type="synonym">Lampyris pyralis</name>
    <dbReference type="NCBI Taxonomy" id="7054"/>
    <lineage>
        <taxon>Eukaryota</taxon>
        <taxon>Metazoa</taxon>
        <taxon>Ecdysozoa</taxon>
        <taxon>Arthropoda</taxon>
        <taxon>Hexapoda</taxon>
        <taxon>Insecta</taxon>
        <taxon>Pterygota</taxon>
        <taxon>Neoptera</taxon>
        <taxon>Endopterygota</taxon>
        <taxon>Coleoptera</taxon>
        <taxon>Polyphaga</taxon>
        <taxon>Elateriformia</taxon>
        <taxon>Elateroidea</taxon>
        <taxon>Lampyridae</taxon>
        <taxon>Lampyrinae</taxon>
        <taxon>Photinus</taxon>
    </lineage>
</organism>
<reference evidence="1 2" key="1">
    <citation type="journal article" date="2018" name="Elife">
        <title>Firefly genomes illuminate parallel origins of bioluminescence in beetles.</title>
        <authorList>
            <person name="Fallon T.R."/>
            <person name="Lower S.E."/>
            <person name="Chang C.H."/>
            <person name="Bessho-Uehara M."/>
            <person name="Martin G.J."/>
            <person name="Bewick A.J."/>
            <person name="Behringer M."/>
            <person name="Debat H.J."/>
            <person name="Wong I."/>
            <person name="Day J.C."/>
            <person name="Suvorov A."/>
            <person name="Silva C.J."/>
            <person name="Stanger-Hall K.F."/>
            <person name="Hall D.W."/>
            <person name="Schmitz R.J."/>
            <person name="Nelson D.R."/>
            <person name="Lewis S.M."/>
            <person name="Shigenobu S."/>
            <person name="Bybee S.M."/>
            <person name="Larracuente A.M."/>
            <person name="Oba Y."/>
            <person name="Weng J.K."/>
        </authorList>
    </citation>
    <scope>NUCLEOTIDE SEQUENCE [LARGE SCALE GENOMIC DNA]</scope>
    <source>
        <strain evidence="1">1611_PpyrPB1</strain>
        <tissue evidence="1">Whole body</tissue>
    </source>
</reference>
<comment type="caution">
    <text evidence="1">The sequence shown here is derived from an EMBL/GenBank/DDBJ whole genome shotgun (WGS) entry which is preliminary data.</text>
</comment>
<keyword evidence="2" id="KW-1185">Reference proteome</keyword>
<sequence length="117" mass="13886">MKIWKVNIMPVNNLKTSIIQQYHVRKVYYKAIMQKMRQAQVLTKIIIKTAISESSDWLQFRDSFESLINNNSRITNVQRFHYLKRALQGEAFESIANIQVTNDNFSIAWELLRSLKH</sequence>
<accession>A0A5N4AQ52</accession>
<dbReference type="EMBL" id="VVIM01000005">
    <property type="protein sequence ID" value="KAB0799457.1"/>
    <property type="molecule type" value="Genomic_DNA"/>
</dbReference>
<gene>
    <name evidence="1" type="ORF">PPYR_07337</name>
</gene>
<dbReference type="PANTHER" id="PTHR22954:SF3">
    <property type="entry name" value="PROTEIN CBG08539"/>
    <property type="match status" value="1"/>
</dbReference>
<dbReference type="Proteomes" id="UP000327044">
    <property type="component" value="Unassembled WGS sequence"/>
</dbReference>
<evidence type="ECO:0000313" key="1">
    <source>
        <dbReference type="EMBL" id="KAB0799457.1"/>
    </source>
</evidence>
<dbReference type="AlphaFoldDB" id="A0A5N4AQ52"/>
<dbReference type="Pfam" id="PF03564">
    <property type="entry name" value="DUF1759"/>
    <property type="match status" value="1"/>
</dbReference>